<dbReference type="PANTHER" id="PTHR32379">
    <property type="entry name" value="GUANIDINOACETATE N-METHYLTRANSFERASE"/>
    <property type="match status" value="1"/>
</dbReference>
<evidence type="ECO:0000256" key="2">
    <source>
        <dbReference type="ARBA" id="ARBA00011245"/>
    </source>
</evidence>
<evidence type="ECO:0000313" key="11">
    <source>
        <dbReference type="JaponicusDB" id="SJAG_02271"/>
    </source>
</evidence>
<evidence type="ECO:0000256" key="5">
    <source>
        <dbReference type="ARBA" id="ARBA00022679"/>
    </source>
</evidence>
<keyword evidence="12" id="KW-1185">Reference proteome</keyword>
<dbReference type="RefSeq" id="XP_002173481.1">
    <property type="nucleotide sequence ID" value="XM_002173445.2"/>
</dbReference>
<dbReference type="GO" id="GO:0032259">
    <property type="term" value="P:methylation"/>
    <property type="evidence" value="ECO:0007669"/>
    <property type="project" value="UniProtKB-KW"/>
</dbReference>
<reference evidence="10 12" key="1">
    <citation type="journal article" date="2011" name="Science">
        <title>Comparative functional genomics of the fission yeasts.</title>
        <authorList>
            <person name="Rhind N."/>
            <person name="Chen Z."/>
            <person name="Yassour M."/>
            <person name="Thompson D.A."/>
            <person name="Haas B.J."/>
            <person name="Habib N."/>
            <person name="Wapinski I."/>
            <person name="Roy S."/>
            <person name="Lin M.F."/>
            <person name="Heiman D.I."/>
            <person name="Young S.K."/>
            <person name="Furuya K."/>
            <person name="Guo Y."/>
            <person name="Pidoux A."/>
            <person name="Chen H.M."/>
            <person name="Robbertse B."/>
            <person name="Goldberg J.M."/>
            <person name="Aoki K."/>
            <person name="Bayne E.H."/>
            <person name="Berlin A.M."/>
            <person name="Desjardins C.A."/>
            <person name="Dobbs E."/>
            <person name="Dukaj L."/>
            <person name="Fan L."/>
            <person name="FitzGerald M.G."/>
            <person name="French C."/>
            <person name="Gujja S."/>
            <person name="Hansen K."/>
            <person name="Keifenheim D."/>
            <person name="Levin J.Z."/>
            <person name="Mosher R.A."/>
            <person name="Mueller C.A."/>
            <person name="Pfiffner J."/>
            <person name="Priest M."/>
            <person name="Russ C."/>
            <person name="Smialowska A."/>
            <person name="Swoboda P."/>
            <person name="Sykes S.M."/>
            <person name="Vaughn M."/>
            <person name="Vengrova S."/>
            <person name="Yoder R."/>
            <person name="Zeng Q."/>
            <person name="Allshire R."/>
            <person name="Baulcombe D."/>
            <person name="Birren B.W."/>
            <person name="Brown W."/>
            <person name="Ekwall K."/>
            <person name="Kellis M."/>
            <person name="Leatherwood J."/>
            <person name="Levin H."/>
            <person name="Margalit H."/>
            <person name="Martienssen R."/>
            <person name="Nieduszynski C.A."/>
            <person name="Spatafora J.W."/>
            <person name="Friedman N."/>
            <person name="Dalgaard J.Z."/>
            <person name="Baumann P."/>
            <person name="Niki H."/>
            <person name="Regev A."/>
            <person name="Nusbaum C."/>
        </authorList>
    </citation>
    <scope>NUCLEOTIDE SEQUENCE [LARGE SCALE GENOMIC DNA]</scope>
    <source>
        <strain evidence="12">yFS275 / FY16936</strain>
    </source>
</reference>
<dbReference type="InterPro" id="IPR017408">
    <property type="entry name" value="Arginine_N-MeTrfase_2"/>
</dbReference>
<evidence type="ECO:0000256" key="7">
    <source>
        <dbReference type="ARBA" id="ARBA00023242"/>
    </source>
</evidence>
<comment type="function">
    <text evidence="1 8">S-adenosyl-L-methionine-dependent protein-arginine N-methyltransferase that methylates the delta-nitrogen atom of arginine residues to form N5-methylarginine (type IV) in target proteins. Monomethylates ribosomal protein L12.</text>
</comment>
<dbReference type="Proteomes" id="UP000001744">
    <property type="component" value="Unassembled WGS sequence"/>
</dbReference>
<dbReference type="InterPro" id="IPR051038">
    <property type="entry name" value="RMT2/GAMT_Mtase"/>
</dbReference>
<dbReference type="AlphaFoldDB" id="B6K207"/>
<keyword evidence="4 8" id="KW-0489">Methyltransferase</keyword>
<protein>
    <recommendedName>
        <fullName evidence="8">Arginine N-methyltransferase 2</fullName>
        <ecNumber evidence="8">2.1.1.-</ecNumber>
    </recommendedName>
</protein>
<evidence type="ECO:0000256" key="3">
    <source>
        <dbReference type="ARBA" id="ARBA00022490"/>
    </source>
</evidence>
<evidence type="ECO:0000256" key="6">
    <source>
        <dbReference type="ARBA" id="ARBA00022691"/>
    </source>
</evidence>
<evidence type="ECO:0000259" key="9">
    <source>
        <dbReference type="PROSITE" id="PS51559"/>
    </source>
</evidence>
<evidence type="ECO:0000313" key="10">
    <source>
        <dbReference type="EMBL" id="EEB07188.1"/>
    </source>
</evidence>
<feature type="domain" description="RMT2" evidence="9">
    <location>
        <begin position="127"/>
        <end position="352"/>
    </location>
</feature>
<organism evidence="10 12">
    <name type="scientific">Schizosaccharomyces japonicus (strain yFS275 / FY16936)</name>
    <name type="common">Fission yeast</name>
    <dbReference type="NCBI Taxonomy" id="402676"/>
    <lineage>
        <taxon>Eukaryota</taxon>
        <taxon>Fungi</taxon>
        <taxon>Dikarya</taxon>
        <taxon>Ascomycota</taxon>
        <taxon>Taphrinomycotina</taxon>
        <taxon>Schizosaccharomycetes</taxon>
        <taxon>Schizosaccharomycetales</taxon>
        <taxon>Schizosaccharomycetaceae</taxon>
        <taxon>Schizosaccharomyces</taxon>
    </lineage>
</organism>
<evidence type="ECO:0000256" key="4">
    <source>
        <dbReference type="ARBA" id="ARBA00022603"/>
    </source>
</evidence>
<gene>
    <name evidence="11" type="primary">rmt2</name>
    <name evidence="10" type="ORF">SJAG_02271</name>
</gene>
<keyword evidence="6" id="KW-0949">S-adenosyl-L-methionine</keyword>
<evidence type="ECO:0000256" key="8">
    <source>
        <dbReference type="PIRNR" id="PIRNR038148"/>
    </source>
</evidence>
<dbReference type="JaponicusDB" id="SJAG_02271">
    <property type="gene designation" value="rmt2"/>
</dbReference>
<dbReference type="Gene3D" id="3.40.50.150">
    <property type="entry name" value="Vaccinia Virus protein VP39"/>
    <property type="match status" value="1"/>
</dbReference>
<dbReference type="SUPFAM" id="SSF53335">
    <property type="entry name" value="S-adenosyl-L-methionine-dependent methyltransferases"/>
    <property type="match status" value="1"/>
</dbReference>
<proteinExistence type="inferred from homology"/>
<dbReference type="HOGENOM" id="CLU_033831_1_1_1"/>
<dbReference type="Gene3D" id="1.25.40.20">
    <property type="entry name" value="Ankyrin repeat-containing domain"/>
    <property type="match status" value="1"/>
</dbReference>
<dbReference type="InterPro" id="IPR036770">
    <property type="entry name" value="Ankyrin_rpt-contain_sf"/>
</dbReference>
<dbReference type="CDD" id="cd02440">
    <property type="entry name" value="AdoMet_MTases"/>
    <property type="match status" value="1"/>
</dbReference>
<dbReference type="OMA" id="YWVVDNY"/>
<keyword evidence="5 8" id="KW-0808">Transferase</keyword>
<dbReference type="InterPro" id="IPR029063">
    <property type="entry name" value="SAM-dependent_MTases_sf"/>
</dbReference>
<dbReference type="VEuPathDB" id="FungiDB:SJAG_02271"/>
<dbReference type="InterPro" id="IPR026480">
    <property type="entry name" value="RMT2_dom"/>
</dbReference>
<keyword evidence="3 8" id="KW-0963">Cytoplasm</keyword>
<dbReference type="SUPFAM" id="SSF48403">
    <property type="entry name" value="Ankyrin repeat"/>
    <property type="match status" value="1"/>
</dbReference>
<comment type="subunit">
    <text evidence="2 8">Monomer.</text>
</comment>
<dbReference type="PIRSF" id="PIRSF038148">
    <property type="entry name" value="Arginine_N-mtfrase-2"/>
    <property type="match status" value="1"/>
</dbReference>
<accession>B6K207</accession>
<evidence type="ECO:0000256" key="1">
    <source>
        <dbReference type="ARBA" id="ARBA00002207"/>
    </source>
</evidence>
<dbReference type="OrthoDB" id="19014at2759"/>
<dbReference type="GO" id="GO:0005737">
    <property type="term" value="C:cytoplasm"/>
    <property type="evidence" value="ECO:0000318"/>
    <property type="project" value="GO_Central"/>
</dbReference>
<dbReference type="EMBL" id="KE651166">
    <property type="protein sequence ID" value="EEB07188.1"/>
    <property type="molecule type" value="Genomic_DNA"/>
</dbReference>
<dbReference type="STRING" id="402676.B6K207"/>
<dbReference type="eggNOG" id="KOG1709">
    <property type="taxonomic scope" value="Eukaryota"/>
</dbReference>
<name>B6K207_SCHJY</name>
<dbReference type="PROSITE" id="PS51559">
    <property type="entry name" value="SAM_RMT2"/>
    <property type="match status" value="1"/>
</dbReference>
<comment type="subcellular location">
    <subcellularLocation>
        <location evidence="8">Cytoplasm</location>
    </subcellularLocation>
    <subcellularLocation>
        <location evidence="8">Nucleus</location>
    </subcellularLocation>
</comment>
<dbReference type="GO" id="GO:0005634">
    <property type="term" value="C:nucleus"/>
    <property type="evidence" value="ECO:0000318"/>
    <property type="project" value="GO_Central"/>
</dbReference>
<dbReference type="PANTHER" id="PTHR32379:SF1">
    <property type="entry name" value="GUANIDINOACETATE N-METHYLTRANSFERASE"/>
    <property type="match status" value="1"/>
</dbReference>
<dbReference type="EC" id="2.1.1.-" evidence="8"/>
<sequence>MESGGIQESPESLALLEAAKNLNLEEIKKLVDLGAVTAAIDYETGRNALHFVADVAEKENEDSAAEIVSWLLSHGGVWNALDRAGESPGCIARRRHLAKLYDRILDAGVRSEMILALLERKEHVNEQLDTHSNYLNSVLSYTQPTTDSKSLLDSDANAVMMSWERNIMQRSAELIAPKPGCRVLNIGFGLGIIDTFLQEREPSLHVICEAHPDVLAHMRKTGWMDKPNVVVYEMKWQDAVEDIASKYTFDGIYYDAFAESYEDLRNFFDAAVGLLEPAPESTLSFFNGLGADTQTFYDVYNRLVPIDLVSFGFTCEYELMDVASQDDEWKGAKRRYWNADKYYLPVIRFEGL</sequence>
<dbReference type="GeneID" id="7049018"/>
<evidence type="ECO:0000313" key="12">
    <source>
        <dbReference type="Proteomes" id="UP000001744"/>
    </source>
</evidence>
<keyword evidence="7 8" id="KW-0539">Nucleus</keyword>
<comment type="similarity">
    <text evidence="8">Belongs to the class I-like SAM-binding methyltransferase superfamily. RMT2 methyltransferase family.</text>
</comment>
<dbReference type="GO" id="GO:0019702">
    <property type="term" value="F:protein arginine N5-methyltransferase activity"/>
    <property type="evidence" value="ECO:0000318"/>
    <property type="project" value="GO_Central"/>
</dbReference>